<evidence type="ECO:0000256" key="2">
    <source>
        <dbReference type="ARBA" id="ARBA00010157"/>
    </source>
</evidence>
<feature type="transmembrane region" description="Helical" evidence="7">
    <location>
        <begin position="55"/>
        <end position="75"/>
    </location>
</feature>
<dbReference type="Gene3D" id="1.20.1640.10">
    <property type="entry name" value="Multidrug efflux transporter AcrB transmembrane domain"/>
    <property type="match status" value="1"/>
</dbReference>
<keyword evidence="5 7" id="KW-1133">Transmembrane helix</keyword>
<dbReference type="InterPro" id="IPR050545">
    <property type="entry name" value="Mycobact_MmpL"/>
</dbReference>
<evidence type="ECO:0000256" key="7">
    <source>
        <dbReference type="SAM" id="Phobius"/>
    </source>
</evidence>
<evidence type="ECO:0000256" key="5">
    <source>
        <dbReference type="ARBA" id="ARBA00022989"/>
    </source>
</evidence>
<dbReference type="SUPFAM" id="SSF82866">
    <property type="entry name" value="Multidrug efflux transporter AcrB transmembrane domain"/>
    <property type="match status" value="1"/>
</dbReference>
<evidence type="ECO:0000259" key="8">
    <source>
        <dbReference type="Pfam" id="PF03176"/>
    </source>
</evidence>
<accession>X0ZCR2</accession>
<dbReference type="GO" id="GO:0005886">
    <property type="term" value="C:plasma membrane"/>
    <property type="evidence" value="ECO:0007669"/>
    <property type="project" value="UniProtKB-SubCell"/>
</dbReference>
<keyword evidence="6 7" id="KW-0472">Membrane</keyword>
<dbReference type="InterPro" id="IPR004869">
    <property type="entry name" value="MMPL_dom"/>
</dbReference>
<evidence type="ECO:0000256" key="4">
    <source>
        <dbReference type="ARBA" id="ARBA00022692"/>
    </source>
</evidence>
<proteinExistence type="inferred from homology"/>
<feature type="transmembrane region" description="Helical" evidence="7">
    <location>
        <begin position="30"/>
        <end position="49"/>
    </location>
</feature>
<evidence type="ECO:0000256" key="3">
    <source>
        <dbReference type="ARBA" id="ARBA00022475"/>
    </source>
</evidence>
<dbReference type="PANTHER" id="PTHR33406">
    <property type="entry name" value="MEMBRANE PROTEIN MJ1562-RELATED"/>
    <property type="match status" value="1"/>
</dbReference>
<organism evidence="9">
    <name type="scientific">marine sediment metagenome</name>
    <dbReference type="NCBI Taxonomy" id="412755"/>
    <lineage>
        <taxon>unclassified sequences</taxon>
        <taxon>metagenomes</taxon>
        <taxon>ecological metagenomes</taxon>
    </lineage>
</organism>
<protein>
    <recommendedName>
        <fullName evidence="8">Membrane transport protein MMPL domain-containing protein</fullName>
    </recommendedName>
</protein>
<dbReference type="Pfam" id="PF03176">
    <property type="entry name" value="MMPL"/>
    <property type="match status" value="1"/>
</dbReference>
<feature type="non-terminal residue" evidence="9">
    <location>
        <position position="1"/>
    </location>
</feature>
<comment type="similarity">
    <text evidence="2">Belongs to the resistance-nodulation-cell division (RND) (TC 2.A.6) family. MmpL subfamily.</text>
</comment>
<reference evidence="9" key="1">
    <citation type="journal article" date="2014" name="Front. Microbiol.">
        <title>High frequency of phylogenetically diverse reductive dehalogenase-homologous genes in deep subseafloor sedimentary metagenomes.</title>
        <authorList>
            <person name="Kawai M."/>
            <person name="Futagami T."/>
            <person name="Toyoda A."/>
            <person name="Takaki Y."/>
            <person name="Nishi S."/>
            <person name="Hori S."/>
            <person name="Arai W."/>
            <person name="Tsubouchi T."/>
            <person name="Morono Y."/>
            <person name="Uchiyama I."/>
            <person name="Ito T."/>
            <person name="Fujiyama A."/>
            <person name="Inagaki F."/>
            <person name="Takami H."/>
        </authorList>
    </citation>
    <scope>NUCLEOTIDE SEQUENCE</scope>
    <source>
        <strain evidence="9">Expedition CK06-06</strain>
    </source>
</reference>
<evidence type="ECO:0000256" key="6">
    <source>
        <dbReference type="ARBA" id="ARBA00023136"/>
    </source>
</evidence>
<keyword evidence="4 7" id="KW-0812">Transmembrane</keyword>
<gene>
    <name evidence="9" type="ORF">S01H4_08104</name>
</gene>
<keyword evidence="3" id="KW-1003">Cell membrane</keyword>
<comment type="subcellular location">
    <subcellularLocation>
        <location evidence="1">Cell membrane</location>
        <topology evidence="1">Multi-pass membrane protein</topology>
    </subcellularLocation>
</comment>
<evidence type="ECO:0000313" key="9">
    <source>
        <dbReference type="EMBL" id="GAG67049.1"/>
    </source>
</evidence>
<dbReference type="PANTHER" id="PTHR33406:SF6">
    <property type="entry name" value="MEMBRANE PROTEIN YDGH-RELATED"/>
    <property type="match status" value="1"/>
</dbReference>
<sequence length="201" mass="22801">IVTRMREEVAIRGLTDEDAIIEALDQTSTIITAAGVIMAFSLGSLFIASSNILKLFGFSFFIAILLDATLIRQLLVPAIMVVAKRANWWNPIKSLSRVPSDEERKKIREEMRDSQEKEVTYDDLSYAKLREFEQKFDNTNDSLKKLASEEVDLSSPESQAKIQKIKDFVNNLPGTAPETFDFTIEKINKKIAQLETPKKEK</sequence>
<feature type="domain" description="Membrane transport protein MMPL" evidence="8">
    <location>
        <begin position="1"/>
        <end position="94"/>
    </location>
</feature>
<evidence type="ECO:0000256" key="1">
    <source>
        <dbReference type="ARBA" id="ARBA00004651"/>
    </source>
</evidence>
<dbReference type="AlphaFoldDB" id="X0ZCR2"/>
<comment type="caution">
    <text evidence="9">The sequence shown here is derived from an EMBL/GenBank/DDBJ whole genome shotgun (WGS) entry which is preliminary data.</text>
</comment>
<name>X0ZCR2_9ZZZZ</name>
<dbReference type="EMBL" id="BART01002736">
    <property type="protein sequence ID" value="GAG67049.1"/>
    <property type="molecule type" value="Genomic_DNA"/>
</dbReference>